<dbReference type="Proteomes" id="UP001652620">
    <property type="component" value="Chromosome 1"/>
</dbReference>
<evidence type="ECO:0000256" key="4">
    <source>
        <dbReference type="ARBA" id="ARBA00022825"/>
    </source>
</evidence>
<evidence type="ECO:0000313" key="9">
    <source>
        <dbReference type="Proteomes" id="UP001652620"/>
    </source>
</evidence>
<keyword evidence="9" id="KW-1185">Reference proteome</keyword>
<dbReference type="InParanoid" id="A0A6I9VQN9"/>
<keyword evidence="2 6" id="KW-0645">Protease</keyword>
<evidence type="ECO:0000256" key="5">
    <source>
        <dbReference type="ARBA" id="ARBA00023157"/>
    </source>
</evidence>
<dbReference type="SMART" id="SM00020">
    <property type="entry name" value="Tryp_SPc"/>
    <property type="match status" value="1"/>
</dbReference>
<evidence type="ECO:0000313" key="10">
    <source>
        <dbReference type="RefSeq" id="XP_011214053.2"/>
    </source>
</evidence>
<dbReference type="RefSeq" id="XP_011214053.2">
    <property type="nucleotide sequence ID" value="XM_011215751.4"/>
</dbReference>
<reference evidence="10" key="2">
    <citation type="submission" date="2025-08" db="UniProtKB">
        <authorList>
            <consortium name="RefSeq"/>
        </authorList>
    </citation>
    <scope>IDENTIFICATION</scope>
    <source>
        <tissue evidence="10">Adult</tissue>
    </source>
</reference>
<dbReference type="GO" id="GO:0004252">
    <property type="term" value="F:serine-type endopeptidase activity"/>
    <property type="evidence" value="ECO:0007669"/>
    <property type="project" value="InterPro"/>
</dbReference>
<dbReference type="GO" id="GO:0006508">
    <property type="term" value="P:proteolysis"/>
    <property type="evidence" value="ECO:0007669"/>
    <property type="project" value="UniProtKB-KW"/>
</dbReference>
<dbReference type="InterPro" id="IPR001314">
    <property type="entry name" value="Peptidase_S1A"/>
</dbReference>
<protein>
    <submittedName>
        <fullName evidence="10">Lectizyme</fullName>
    </submittedName>
</protein>
<name>A0A6I9VQN9_BACDO</name>
<dbReference type="KEGG" id="bdr:105233630"/>
<dbReference type="SUPFAM" id="SSF50494">
    <property type="entry name" value="Trypsin-like serine proteases"/>
    <property type="match status" value="1"/>
</dbReference>
<evidence type="ECO:0000256" key="3">
    <source>
        <dbReference type="ARBA" id="ARBA00022801"/>
    </source>
</evidence>
<evidence type="ECO:0000256" key="7">
    <source>
        <dbReference type="SAM" id="SignalP"/>
    </source>
</evidence>
<sequence length="268" mass="28299">MKIFVVFALAIASVSAASLDAIAQPAFASGRIINGYEAEKGEAPYIVSLKSGSHFCAGSIIDENWVLTAAHCLIYSNFEVVAGLHSRNDESDVQVRQVTSKSQYIVHEGYGGGVGPNDIGLIHIPDGFDLNALSRDGVAPVNKVSLPSGKYESTGDGKLFGWGRDNSGSLPNVLQTLDANIIGYSECKAALPFLAPIKDVNICSYTAGTTDGACNGDSGGPLVRYTSEGAEQVGIVSWGYTPCATTKYPSVYTSVSAYKKWINEKINA</sequence>
<keyword evidence="7" id="KW-0732">Signal</keyword>
<keyword evidence="3 6" id="KW-0378">Hydrolase</keyword>
<dbReference type="Gene3D" id="2.40.10.10">
    <property type="entry name" value="Trypsin-like serine proteases"/>
    <property type="match status" value="1"/>
</dbReference>
<feature type="domain" description="Peptidase S1" evidence="8">
    <location>
        <begin position="32"/>
        <end position="267"/>
    </location>
</feature>
<dbReference type="CDD" id="cd00190">
    <property type="entry name" value="Tryp_SPc"/>
    <property type="match status" value="1"/>
</dbReference>
<reference evidence="9" key="1">
    <citation type="submission" date="2025-05" db="UniProtKB">
        <authorList>
            <consortium name="RefSeq"/>
        </authorList>
    </citation>
    <scope>NUCLEOTIDE SEQUENCE [LARGE SCALE GENOMIC DNA]</scope>
</reference>
<dbReference type="PANTHER" id="PTHR24276:SF95">
    <property type="entry name" value="PEPTIDASE S1 DOMAIN-CONTAINING PROTEIN"/>
    <property type="match status" value="1"/>
</dbReference>
<evidence type="ECO:0000256" key="6">
    <source>
        <dbReference type="RuleBase" id="RU363034"/>
    </source>
</evidence>
<dbReference type="Pfam" id="PF00089">
    <property type="entry name" value="Trypsin"/>
    <property type="match status" value="1"/>
</dbReference>
<evidence type="ECO:0000256" key="2">
    <source>
        <dbReference type="ARBA" id="ARBA00022670"/>
    </source>
</evidence>
<dbReference type="PANTHER" id="PTHR24276">
    <property type="entry name" value="POLYSERASE-RELATED"/>
    <property type="match status" value="1"/>
</dbReference>
<dbReference type="InterPro" id="IPR043504">
    <property type="entry name" value="Peptidase_S1_PA_chymotrypsin"/>
</dbReference>
<feature type="signal peptide" evidence="7">
    <location>
        <begin position="1"/>
        <end position="16"/>
    </location>
</feature>
<comment type="similarity">
    <text evidence="1">Belongs to the peptidase S1 family.</text>
</comment>
<dbReference type="PRINTS" id="PR00722">
    <property type="entry name" value="CHYMOTRYPSIN"/>
</dbReference>
<dbReference type="GeneID" id="105233630"/>
<dbReference type="PROSITE" id="PS00135">
    <property type="entry name" value="TRYPSIN_SER"/>
    <property type="match status" value="1"/>
</dbReference>
<evidence type="ECO:0000259" key="8">
    <source>
        <dbReference type="PROSITE" id="PS50240"/>
    </source>
</evidence>
<dbReference type="InterPro" id="IPR050430">
    <property type="entry name" value="Peptidase_S1"/>
</dbReference>
<gene>
    <name evidence="10" type="primary">LOC105233630</name>
</gene>
<organism evidence="9 10">
    <name type="scientific">Bactrocera dorsalis</name>
    <name type="common">Oriental fruit fly</name>
    <name type="synonym">Dacus dorsalis</name>
    <dbReference type="NCBI Taxonomy" id="27457"/>
    <lineage>
        <taxon>Eukaryota</taxon>
        <taxon>Metazoa</taxon>
        <taxon>Ecdysozoa</taxon>
        <taxon>Arthropoda</taxon>
        <taxon>Hexapoda</taxon>
        <taxon>Insecta</taxon>
        <taxon>Pterygota</taxon>
        <taxon>Neoptera</taxon>
        <taxon>Endopterygota</taxon>
        <taxon>Diptera</taxon>
        <taxon>Brachycera</taxon>
        <taxon>Muscomorpha</taxon>
        <taxon>Tephritoidea</taxon>
        <taxon>Tephritidae</taxon>
        <taxon>Bactrocera</taxon>
        <taxon>Bactrocera</taxon>
    </lineage>
</organism>
<dbReference type="InterPro" id="IPR018114">
    <property type="entry name" value="TRYPSIN_HIS"/>
</dbReference>
<keyword evidence="5" id="KW-1015">Disulfide bond</keyword>
<accession>A0A6I9VQN9</accession>
<dbReference type="InterPro" id="IPR009003">
    <property type="entry name" value="Peptidase_S1_PA"/>
</dbReference>
<proteinExistence type="inferred from homology"/>
<evidence type="ECO:0000256" key="1">
    <source>
        <dbReference type="ARBA" id="ARBA00007664"/>
    </source>
</evidence>
<feature type="chain" id="PRO_5045038726" evidence="7">
    <location>
        <begin position="17"/>
        <end position="268"/>
    </location>
</feature>
<keyword evidence="4 6" id="KW-0720">Serine protease</keyword>
<dbReference type="PROSITE" id="PS00134">
    <property type="entry name" value="TRYPSIN_HIS"/>
    <property type="match status" value="1"/>
</dbReference>
<dbReference type="InterPro" id="IPR033116">
    <property type="entry name" value="TRYPSIN_SER"/>
</dbReference>
<dbReference type="InterPro" id="IPR001254">
    <property type="entry name" value="Trypsin_dom"/>
</dbReference>
<dbReference type="OrthoDB" id="10061449at2759"/>
<dbReference type="AlphaFoldDB" id="A0A6I9VQN9"/>
<dbReference type="GO" id="GO:0005576">
    <property type="term" value="C:extracellular region"/>
    <property type="evidence" value="ECO:0007669"/>
    <property type="project" value="UniProtKB-SubCell"/>
</dbReference>
<dbReference type="PROSITE" id="PS50240">
    <property type="entry name" value="TRYPSIN_DOM"/>
    <property type="match status" value="1"/>
</dbReference>